<dbReference type="Proteomes" id="UP000186922">
    <property type="component" value="Unassembled WGS sequence"/>
</dbReference>
<name>A0A1D1W2J9_RAMVA</name>
<evidence type="ECO:0000313" key="4">
    <source>
        <dbReference type="Proteomes" id="UP000186922"/>
    </source>
</evidence>
<evidence type="ECO:0000256" key="1">
    <source>
        <dbReference type="SAM" id="Coils"/>
    </source>
</evidence>
<proteinExistence type="predicted"/>
<comment type="caution">
    <text evidence="3">The sequence shown here is derived from an EMBL/GenBank/DDBJ whole genome shotgun (WGS) entry which is preliminary data.</text>
</comment>
<evidence type="ECO:0008006" key="5">
    <source>
        <dbReference type="Google" id="ProtNLM"/>
    </source>
</evidence>
<reference evidence="3 4" key="1">
    <citation type="journal article" date="2016" name="Nat. Commun.">
        <title>Extremotolerant tardigrade genome and improved radiotolerance of human cultured cells by tardigrade-unique protein.</title>
        <authorList>
            <person name="Hashimoto T."/>
            <person name="Horikawa D.D."/>
            <person name="Saito Y."/>
            <person name="Kuwahara H."/>
            <person name="Kozuka-Hata H."/>
            <person name="Shin-I T."/>
            <person name="Minakuchi Y."/>
            <person name="Ohishi K."/>
            <person name="Motoyama A."/>
            <person name="Aizu T."/>
            <person name="Enomoto A."/>
            <person name="Kondo K."/>
            <person name="Tanaka S."/>
            <person name="Hara Y."/>
            <person name="Koshikawa S."/>
            <person name="Sagara H."/>
            <person name="Miura T."/>
            <person name="Yokobori S."/>
            <person name="Miyagawa K."/>
            <person name="Suzuki Y."/>
            <person name="Kubo T."/>
            <person name="Oyama M."/>
            <person name="Kohara Y."/>
            <person name="Fujiyama A."/>
            <person name="Arakawa K."/>
            <person name="Katayama T."/>
            <person name="Toyoda A."/>
            <person name="Kunieda T."/>
        </authorList>
    </citation>
    <scope>NUCLEOTIDE SEQUENCE [LARGE SCALE GENOMIC DNA]</scope>
    <source>
        <strain evidence="3 4">YOKOZUNA-1</strain>
    </source>
</reference>
<dbReference type="EMBL" id="BDGG01000014">
    <property type="protein sequence ID" value="GAV06963.1"/>
    <property type="molecule type" value="Genomic_DNA"/>
</dbReference>
<organism evidence="3 4">
    <name type="scientific">Ramazzottius varieornatus</name>
    <name type="common">Water bear</name>
    <name type="synonym">Tardigrade</name>
    <dbReference type="NCBI Taxonomy" id="947166"/>
    <lineage>
        <taxon>Eukaryota</taxon>
        <taxon>Metazoa</taxon>
        <taxon>Ecdysozoa</taxon>
        <taxon>Tardigrada</taxon>
        <taxon>Eutardigrada</taxon>
        <taxon>Parachela</taxon>
        <taxon>Hypsibioidea</taxon>
        <taxon>Ramazzottiidae</taxon>
        <taxon>Ramazzottius</taxon>
    </lineage>
</organism>
<feature type="region of interest" description="Disordered" evidence="2">
    <location>
        <begin position="439"/>
        <end position="466"/>
    </location>
</feature>
<dbReference type="AlphaFoldDB" id="A0A1D1W2J9"/>
<keyword evidence="1" id="KW-0175">Coiled coil</keyword>
<evidence type="ECO:0000256" key="2">
    <source>
        <dbReference type="SAM" id="MobiDB-lite"/>
    </source>
</evidence>
<sequence length="509" mass="59849">MAQHGADFVPPFQPVQTMTPQQRLIHNALPMDRFLNIIHQTLPLNDIPLLPKTEPSKSVAETKRGVRKKTVVISVERQKMEDDSAKLKDSWINTHNPSYREDAAAVREYIERKNKEDAVEMEKYKEATKLEVVNNAKTMFFHRRDEIKNVNKCLLEIEAQYGQGTQQNHHKNVAAKWEAHDVAILKGELAEEDRQAENERLQKLFKRKQMKEDTDAMLAIINSKKVGHDFDLLRKQTAGIKQYNEDLKKEDEAEKRLQMAAKEAQMEDLEERYRTVEKIKVAEANAEDFQKLLRHENVKRKVSATKNLVAYQRRRKSETDERIHRVYLVAEDLENKRLKASEEAQSSLEHSDYADAYKKEQEVKEEKRLKSKADILADIAEHEVRRVHDRQSADANIRRFEQMRIDENARDDAEMKAKREKKQQVQKETVDYWDFQTKTRESRASEEKRKTYEHVRQQLDKQDKEKAELTTYTEALTQERQKDGRNVHVMQKALTQSLNTFSKRPTGFL</sequence>
<evidence type="ECO:0000313" key="3">
    <source>
        <dbReference type="EMBL" id="GAV06963.1"/>
    </source>
</evidence>
<protein>
    <recommendedName>
        <fullName evidence="5">Trichohyalin-plectin-homology domain-containing protein</fullName>
    </recommendedName>
</protein>
<gene>
    <name evidence="3" type="primary">RvY_16869</name>
    <name evidence="3" type="synonym">RvY_16869.1</name>
    <name evidence="3" type="ORF">RvY_16869-1</name>
</gene>
<keyword evidence="4" id="KW-1185">Reference proteome</keyword>
<feature type="coiled-coil region" evidence="1">
    <location>
        <begin position="240"/>
        <end position="279"/>
    </location>
</feature>
<accession>A0A1D1W2J9</accession>